<sequence length="244" mass="25312">MKHLFSTTTIPAFLAATAVVISSSAFAPANAASMNFTINDFTGSDTQVKFTLDDSIAGSGKVQFKVDYLSTGSNKIADIRGIFFNILDNSLLSGLQVVGKDVTASKFGPAGTVDSVGGNSNNLNGNGNQKNFFDAGVEIGQEGIGQGKGDIQSTIFTLSHTSKALTLAQFSQENFGVRLMSVGSGSNRNGSSKLKGQAPYYTPPPPPPKKVPEPTTVVALGLFAVGALRIAKKKPLVSASMTVA</sequence>
<evidence type="ECO:0000313" key="4">
    <source>
        <dbReference type="Proteomes" id="UP000514713"/>
    </source>
</evidence>
<organism evidence="3 4">
    <name type="scientific">Nostoc edaphicum CCNP1411</name>
    <dbReference type="NCBI Taxonomy" id="1472755"/>
    <lineage>
        <taxon>Bacteria</taxon>
        <taxon>Bacillati</taxon>
        <taxon>Cyanobacteriota</taxon>
        <taxon>Cyanophyceae</taxon>
        <taxon>Nostocales</taxon>
        <taxon>Nostocaceae</taxon>
        <taxon>Nostoc</taxon>
    </lineage>
</organism>
<feature type="chain" id="PRO_5028996976" evidence="2">
    <location>
        <begin position="32"/>
        <end position="244"/>
    </location>
</feature>
<keyword evidence="4" id="KW-1185">Reference proteome</keyword>
<dbReference type="KEGG" id="ned:HUN01_17770"/>
<gene>
    <name evidence="3" type="ORF">HUN01_17770</name>
</gene>
<reference evidence="4" key="1">
    <citation type="submission" date="2020-06" db="EMBL/GenBank/DDBJ databases">
        <title>Nostoc edaphicum CCNP1411 genome.</title>
        <authorList>
            <person name="Fidor A."/>
            <person name="Grabski M."/>
            <person name="Gawor J."/>
            <person name="Gromadka R."/>
            <person name="Wegrzyn G."/>
            <person name="Mazur-Marzec H."/>
        </authorList>
    </citation>
    <scope>NUCLEOTIDE SEQUENCE [LARGE SCALE GENOMIC DNA]</scope>
    <source>
        <strain evidence="4">CCNP1411</strain>
    </source>
</reference>
<evidence type="ECO:0000256" key="1">
    <source>
        <dbReference type="SAM" id="MobiDB-lite"/>
    </source>
</evidence>
<dbReference type="EMBL" id="CP054698">
    <property type="protein sequence ID" value="QMS89338.1"/>
    <property type="molecule type" value="Genomic_DNA"/>
</dbReference>
<keyword evidence="2" id="KW-0732">Signal</keyword>
<dbReference type="InterPro" id="IPR013424">
    <property type="entry name" value="Ice-binding_C"/>
</dbReference>
<dbReference type="NCBIfam" id="TIGR02595">
    <property type="entry name" value="PEP_CTERM"/>
    <property type="match status" value="1"/>
</dbReference>
<accession>A0A7D7LC32</accession>
<dbReference type="AlphaFoldDB" id="A0A7D7LC32"/>
<dbReference type="Proteomes" id="UP000514713">
    <property type="component" value="Chromosome"/>
</dbReference>
<protein>
    <submittedName>
        <fullName evidence="3">PEP-CTERM sorting domain-containing protein</fullName>
    </submittedName>
</protein>
<feature type="signal peptide" evidence="2">
    <location>
        <begin position="1"/>
        <end position="31"/>
    </location>
</feature>
<proteinExistence type="predicted"/>
<evidence type="ECO:0000256" key="2">
    <source>
        <dbReference type="SAM" id="SignalP"/>
    </source>
</evidence>
<dbReference type="RefSeq" id="WP_181932366.1">
    <property type="nucleotide sequence ID" value="NZ_CP054698.1"/>
</dbReference>
<name>A0A7D7LC32_9NOSO</name>
<evidence type="ECO:0000313" key="3">
    <source>
        <dbReference type="EMBL" id="QMS89338.1"/>
    </source>
</evidence>
<feature type="region of interest" description="Disordered" evidence="1">
    <location>
        <begin position="186"/>
        <end position="210"/>
    </location>
</feature>